<dbReference type="Proteomes" id="UP000006265">
    <property type="component" value="Unassembled WGS sequence"/>
</dbReference>
<organism evidence="2 3">
    <name type="scientific">Mycolicibacterium hassiacum (strain DSM 44199 / CIP 105218 / JCM 12690 / 3849)</name>
    <name type="common">Mycobacterium hassiacum</name>
    <dbReference type="NCBI Taxonomy" id="1122247"/>
    <lineage>
        <taxon>Bacteria</taxon>
        <taxon>Bacillati</taxon>
        <taxon>Actinomycetota</taxon>
        <taxon>Actinomycetes</taxon>
        <taxon>Mycobacteriales</taxon>
        <taxon>Mycobacteriaceae</taxon>
        <taxon>Mycolicibacterium</taxon>
    </lineage>
</organism>
<evidence type="ECO:0008006" key="4">
    <source>
        <dbReference type="Google" id="ProtNLM"/>
    </source>
</evidence>
<protein>
    <recommendedName>
        <fullName evidence="4">RNA-binding protein</fullName>
    </recommendedName>
</protein>
<dbReference type="PATRIC" id="fig|1122247.3.peg.1235"/>
<evidence type="ECO:0000313" key="2">
    <source>
        <dbReference type="EMBL" id="EKF24705.1"/>
    </source>
</evidence>
<feature type="region of interest" description="Disordered" evidence="1">
    <location>
        <begin position="46"/>
        <end position="88"/>
    </location>
</feature>
<dbReference type="AlphaFoldDB" id="K5BBW7"/>
<dbReference type="eggNOG" id="ENOG5031MHY">
    <property type="taxonomic scope" value="Bacteria"/>
</dbReference>
<name>K5BBW7_MYCHD</name>
<comment type="caution">
    <text evidence="2">The sequence shown here is derived from an EMBL/GenBank/DDBJ whole genome shotgun (WGS) entry which is preliminary data.</text>
</comment>
<proteinExistence type="predicted"/>
<feature type="compositionally biased region" description="Pro residues" evidence="1">
    <location>
        <begin position="50"/>
        <end position="87"/>
    </location>
</feature>
<evidence type="ECO:0000313" key="3">
    <source>
        <dbReference type="Proteomes" id="UP000006265"/>
    </source>
</evidence>
<reference evidence="2 3" key="1">
    <citation type="journal article" date="2012" name="J. Bacteriol.">
        <title>Genome sequence of Mycobacterium hassiacum DSM 44199, a rare source of heat-stable mycobacterial proteins.</title>
        <authorList>
            <person name="Tiago I."/>
            <person name="Maranha A."/>
            <person name="Mendes V."/>
            <person name="Alarico S."/>
            <person name="Moynihan P.J."/>
            <person name="Clarke A.J."/>
            <person name="Macedo-Ribeiro S."/>
            <person name="Pereira P.J."/>
            <person name="Empadinhas N."/>
        </authorList>
    </citation>
    <scope>NUCLEOTIDE SEQUENCE [LARGE SCALE GENOMIC DNA]</scope>
    <source>
        <strain evidence="3">DSM 44199 / CIP 105218 / JCM 12690 / 3849</strain>
    </source>
</reference>
<dbReference type="EMBL" id="AMRA01000033">
    <property type="protein sequence ID" value="EKF24705.1"/>
    <property type="molecule type" value="Genomic_DNA"/>
</dbReference>
<dbReference type="RefSeq" id="WP_005625775.1">
    <property type="nucleotide sequence ID" value="NZ_AMRA01000033.1"/>
</dbReference>
<gene>
    <name evidence="2" type="ORF">C731_1285</name>
</gene>
<evidence type="ECO:0000256" key="1">
    <source>
        <dbReference type="SAM" id="MobiDB-lite"/>
    </source>
</evidence>
<accession>K5BBW7</accession>
<sequence length="105" mass="10401">MCAAAALFIAGLANVEVPTAEATVCGSVGGRIVDVTGCADPLSYLNDVLAPPPPPPPPPPESPPPSEAAPPPPPPPPPAHVPPPPRPNVSVCANVGRRISISGCI</sequence>
<keyword evidence="3" id="KW-1185">Reference proteome</keyword>